<dbReference type="GO" id="GO:0016757">
    <property type="term" value="F:glycosyltransferase activity"/>
    <property type="evidence" value="ECO:0007669"/>
    <property type="project" value="UniProtKB-KW"/>
</dbReference>
<feature type="domain" description="Glycosyl transferase family 1" evidence="1">
    <location>
        <begin position="218"/>
        <end position="375"/>
    </location>
</feature>
<dbReference type="Pfam" id="PF00534">
    <property type="entry name" value="Glycos_transf_1"/>
    <property type="match status" value="1"/>
</dbReference>
<keyword evidence="4" id="KW-1185">Reference proteome</keyword>
<evidence type="ECO:0000313" key="4">
    <source>
        <dbReference type="Proteomes" id="UP001634747"/>
    </source>
</evidence>
<dbReference type="EC" id="2.4.-.-" evidence="3"/>
<feature type="domain" description="Glycosyltransferase subfamily 4-like N-terminal" evidence="2">
    <location>
        <begin position="51"/>
        <end position="205"/>
    </location>
</feature>
<accession>A0ABW9KII7</accession>
<keyword evidence="3" id="KW-0808">Transferase</keyword>
<evidence type="ECO:0000313" key="3">
    <source>
        <dbReference type="EMBL" id="MFN2974770.1"/>
    </source>
</evidence>
<dbReference type="InterPro" id="IPR028098">
    <property type="entry name" value="Glyco_trans_4-like_N"/>
</dbReference>
<reference evidence="3 4" key="1">
    <citation type="submission" date="2024-12" db="EMBL/GenBank/DDBJ databases">
        <authorList>
            <person name="Lee Y."/>
        </authorList>
    </citation>
    <scope>NUCLEOTIDE SEQUENCE [LARGE SCALE GENOMIC DNA]</scope>
    <source>
        <strain evidence="3 4">03SUJ4</strain>
    </source>
</reference>
<dbReference type="PANTHER" id="PTHR12526">
    <property type="entry name" value="GLYCOSYLTRANSFERASE"/>
    <property type="match status" value="1"/>
</dbReference>
<name>A0ABW9KII7_9BACT</name>
<dbReference type="RefSeq" id="WP_263413675.1">
    <property type="nucleotide sequence ID" value="NZ_BAABBH010000001.1"/>
</dbReference>
<proteinExistence type="predicted"/>
<dbReference type="InterPro" id="IPR001296">
    <property type="entry name" value="Glyco_trans_1"/>
</dbReference>
<comment type="caution">
    <text evidence="3">The sequence shown here is derived from an EMBL/GenBank/DDBJ whole genome shotgun (WGS) entry which is preliminary data.</text>
</comment>
<dbReference type="CDD" id="cd03801">
    <property type="entry name" value="GT4_PimA-like"/>
    <property type="match status" value="1"/>
</dbReference>
<keyword evidence="3" id="KW-0328">Glycosyltransferase</keyword>
<dbReference type="EMBL" id="JBJYXY010000001">
    <property type="protein sequence ID" value="MFN2974770.1"/>
    <property type="molecule type" value="Genomic_DNA"/>
</dbReference>
<dbReference type="PANTHER" id="PTHR12526:SF630">
    <property type="entry name" value="GLYCOSYLTRANSFERASE"/>
    <property type="match status" value="1"/>
</dbReference>
<organism evidence="3 4">
    <name type="scientific">Terriglobus aquaticus</name>
    <dbReference type="NCBI Taxonomy" id="940139"/>
    <lineage>
        <taxon>Bacteria</taxon>
        <taxon>Pseudomonadati</taxon>
        <taxon>Acidobacteriota</taxon>
        <taxon>Terriglobia</taxon>
        <taxon>Terriglobales</taxon>
        <taxon>Acidobacteriaceae</taxon>
        <taxon>Terriglobus</taxon>
    </lineage>
</organism>
<protein>
    <submittedName>
        <fullName evidence="3">Glycosyltransferase family 4 protein</fullName>
        <ecNumber evidence="3">2.4.-.-</ecNumber>
    </submittedName>
</protein>
<dbReference type="Proteomes" id="UP001634747">
    <property type="component" value="Unassembled WGS sequence"/>
</dbReference>
<dbReference type="SUPFAM" id="SSF53756">
    <property type="entry name" value="UDP-Glycosyltransferase/glycogen phosphorylase"/>
    <property type="match status" value="1"/>
</dbReference>
<evidence type="ECO:0000259" key="2">
    <source>
        <dbReference type="Pfam" id="PF13439"/>
    </source>
</evidence>
<gene>
    <name evidence="3" type="ORF">ACK2TP_03265</name>
</gene>
<evidence type="ECO:0000259" key="1">
    <source>
        <dbReference type="Pfam" id="PF00534"/>
    </source>
</evidence>
<dbReference type="Gene3D" id="3.40.50.2000">
    <property type="entry name" value="Glycogen Phosphorylase B"/>
    <property type="match status" value="2"/>
</dbReference>
<sequence>MAVAADEGLPGTSTRLGAVITVAEALRGTVWRPGDPEHILLLLDQFPAVLGGGERVVLRTVRMLRAAGYRVTIVTFQVECDPDLLAAAECPVYLLPLHSVFSAGALRGAWELGRFLRRARVSVVMTFFESSNLFGGLAVKLLSRAKLIWNRRDMGILREPKHWAAYRRLPWLPDFVIAVSEEVRRHAVEVDRVPPERVGVVYNGVALPAAEEPRTWPERPVVVTVGNLRAVKGQDTLLEAAALVLRSRPEVEFWLAGQPLEAEYVAGLERRVAELGIADRVRFLGGVARPMDVLRQATVFVLPSRSEGFSNAIVEAMAAELPVVATTVGGNAEAVQEGVTGLLVPPEQPEALAEALLEVLQNPERGRAMGEAGRLRAAEKFSEAAMLRELQAAFAKAKGR</sequence>
<dbReference type="Pfam" id="PF13439">
    <property type="entry name" value="Glyco_transf_4"/>
    <property type="match status" value="1"/>
</dbReference>